<dbReference type="GO" id="GO:0003777">
    <property type="term" value="F:microtubule motor activity"/>
    <property type="evidence" value="ECO:0007669"/>
    <property type="project" value="InterPro"/>
</dbReference>
<evidence type="ECO:0000256" key="17">
    <source>
        <dbReference type="PROSITE-ProRule" id="PRU00283"/>
    </source>
</evidence>
<dbReference type="PRINTS" id="PR00380">
    <property type="entry name" value="KINESINHEAVY"/>
</dbReference>
<dbReference type="PROSITE" id="PS50067">
    <property type="entry name" value="KINESIN_MOTOR_2"/>
    <property type="match status" value="1"/>
</dbReference>
<evidence type="ECO:0000256" key="10">
    <source>
        <dbReference type="ARBA" id="ARBA00023014"/>
    </source>
</evidence>
<dbReference type="AlphaFoldDB" id="A0A8C0ZCV3"/>
<dbReference type="InterPro" id="IPR027417">
    <property type="entry name" value="P-loop_NTPase"/>
</dbReference>
<evidence type="ECO:0000256" key="11">
    <source>
        <dbReference type="ARBA" id="ARBA00023054"/>
    </source>
</evidence>
<evidence type="ECO:0000256" key="9">
    <source>
        <dbReference type="ARBA" id="ARBA00023004"/>
    </source>
</evidence>
<evidence type="ECO:0000313" key="21">
    <source>
        <dbReference type="Ensembl" id="ENSCCEP00000011394.1"/>
    </source>
</evidence>
<feature type="region of interest" description="Disordered" evidence="19">
    <location>
        <begin position="718"/>
        <end position="740"/>
    </location>
</feature>
<keyword evidence="13 17" id="KW-0505">Motor protein</keyword>
<evidence type="ECO:0000256" key="5">
    <source>
        <dbReference type="ARBA" id="ARBA00022701"/>
    </source>
</evidence>
<dbReference type="PANTHER" id="PTHR47969">
    <property type="entry name" value="CHROMOSOME-ASSOCIATED KINESIN KIF4A-RELATED"/>
    <property type="match status" value="1"/>
</dbReference>
<evidence type="ECO:0000256" key="4">
    <source>
        <dbReference type="ARBA" id="ARBA00022490"/>
    </source>
</evidence>
<evidence type="ECO:0000256" key="19">
    <source>
        <dbReference type="SAM" id="MobiDB-lite"/>
    </source>
</evidence>
<keyword evidence="9" id="KW-0408">Iron</keyword>
<feature type="compositionally biased region" description="Low complexity" evidence="19">
    <location>
        <begin position="484"/>
        <end position="498"/>
    </location>
</feature>
<evidence type="ECO:0000256" key="12">
    <source>
        <dbReference type="ARBA" id="ARBA00023125"/>
    </source>
</evidence>
<feature type="region of interest" description="Disordered" evidence="19">
    <location>
        <begin position="484"/>
        <end position="522"/>
    </location>
</feature>
<evidence type="ECO:0000256" key="3">
    <source>
        <dbReference type="ARBA" id="ARBA00004245"/>
    </source>
</evidence>
<accession>A0A8C0ZCV3</accession>
<comment type="cofactor">
    <cofactor evidence="16">
        <name>[2Fe-2S] cluster</name>
        <dbReference type="ChEBI" id="CHEBI:190135"/>
    </cofactor>
</comment>
<evidence type="ECO:0000256" key="8">
    <source>
        <dbReference type="ARBA" id="ARBA00022840"/>
    </source>
</evidence>
<keyword evidence="4" id="KW-0963">Cytoplasm</keyword>
<dbReference type="GO" id="GO:0007018">
    <property type="term" value="P:microtubule-based movement"/>
    <property type="evidence" value="ECO:0007669"/>
    <property type="project" value="InterPro"/>
</dbReference>
<dbReference type="GO" id="GO:0005524">
    <property type="term" value="F:ATP binding"/>
    <property type="evidence" value="ECO:0007669"/>
    <property type="project" value="UniProtKB-UniRule"/>
</dbReference>
<dbReference type="GO" id="GO:0008017">
    <property type="term" value="F:microtubule binding"/>
    <property type="evidence" value="ECO:0007669"/>
    <property type="project" value="InterPro"/>
</dbReference>
<dbReference type="Proteomes" id="UP000694410">
    <property type="component" value="Unplaced"/>
</dbReference>
<evidence type="ECO:0000256" key="13">
    <source>
        <dbReference type="ARBA" id="ARBA00023175"/>
    </source>
</evidence>
<dbReference type="GO" id="GO:0005874">
    <property type="term" value="C:microtubule"/>
    <property type="evidence" value="ECO:0007669"/>
    <property type="project" value="UniProtKB-KW"/>
</dbReference>
<dbReference type="GO" id="GO:0005875">
    <property type="term" value="C:microtubule associated complex"/>
    <property type="evidence" value="ECO:0007669"/>
    <property type="project" value="TreeGrafter"/>
</dbReference>
<keyword evidence="12" id="KW-0238">DNA-binding</keyword>
<keyword evidence="6" id="KW-0479">Metal-binding</keyword>
<evidence type="ECO:0000256" key="2">
    <source>
        <dbReference type="ARBA" id="ARBA00004123"/>
    </source>
</evidence>
<dbReference type="InterPro" id="IPR036961">
    <property type="entry name" value="Kinesin_motor_dom_sf"/>
</dbReference>
<feature type="domain" description="Kinesin motor" evidence="20">
    <location>
        <begin position="10"/>
        <end position="339"/>
    </location>
</feature>
<reference evidence="21" key="2">
    <citation type="submission" date="2025-09" db="UniProtKB">
        <authorList>
            <consortium name="Ensembl"/>
        </authorList>
    </citation>
    <scope>IDENTIFICATION</scope>
</reference>
<dbReference type="CDD" id="cd01372">
    <property type="entry name" value="KISc_KIF4"/>
    <property type="match status" value="1"/>
</dbReference>
<dbReference type="GO" id="GO:0046872">
    <property type="term" value="F:metal ion binding"/>
    <property type="evidence" value="ECO:0007669"/>
    <property type="project" value="UniProtKB-KW"/>
</dbReference>
<feature type="compositionally biased region" description="Basic and acidic residues" evidence="19">
    <location>
        <begin position="720"/>
        <end position="739"/>
    </location>
</feature>
<evidence type="ECO:0000256" key="16">
    <source>
        <dbReference type="ARBA" id="ARBA00034078"/>
    </source>
</evidence>
<feature type="coiled-coil region" evidence="18">
    <location>
        <begin position="943"/>
        <end position="981"/>
    </location>
</feature>
<protein>
    <submittedName>
        <fullName evidence="21">Kinesin family member 4A</fullName>
    </submittedName>
</protein>
<dbReference type="PANTHER" id="PTHR47969:SF15">
    <property type="entry name" value="CHROMOSOME-ASSOCIATED KINESIN KIF4A-RELATED"/>
    <property type="match status" value="1"/>
</dbReference>
<comment type="similarity">
    <text evidence="17">Belongs to the TRAFAC class myosin-kinesin ATPase superfamily. Kinesin family.</text>
</comment>
<dbReference type="GO" id="GO:0007052">
    <property type="term" value="P:mitotic spindle organization"/>
    <property type="evidence" value="ECO:0007669"/>
    <property type="project" value="TreeGrafter"/>
</dbReference>
<dbReference type="Pfam" id="PF00225">
    <property type="entry name" value="Kinesin"/>
    <property type="match status" value="1"/>
</dbReference>
<keyword evidence="5" id="KW-0493">Microtubule</keyword>
<evidence type="ECO:0000256" key="7">
    <source>
        <dbReference type="ARBA" id="ARBA00022741"/>
    </source>
</evidence>
<evidence type="ECO:0000256" key="18">
    <source>
        <dbReference type="SAM" id="Coils"/>
    </source>
</evidence>
<gene>
    <name evidence="21" type="primary">KIF4A</name>
</gene>
<evidence type="ECO:0000256" key="14">
    <source>
        <dbReference type="ARBA" id="ARBA00023212"/>
    </source>
</evidence>
<feature type="binding site" evidence="17">
    <location>
        <begin position="89"/>
        <end position="96"/>
    </location>
    <ligand>
        <name>ATP</name>
        <dbReference type="ChEBI" id="CHEBI:30616"/>
    </ligand>
</feature>
<sequence>MVREDEKGIPVRVALRCRPLVPKETSEGCRMCLSFVPGEPQVVVGNDKAFTYDYVFDPSVEQEEVFNTAVSPLVRGIFKGYNATVLAYGQTGSGKTYSMGGTYTATQEHEPSVGVIPRVIKLLFEEKQQRQDWDFVLKVSYQRQVYNEDILDLLCPSRERSQISIREDPKEGIKIVGLTERNVTCAQETVSCLEQGNNSRTVGSTAMNSQSSRSHAIFTICIEQKKKNDKNCSFHCKLHLVDLAGSERQKKTKAEGDRLREGISINRGLLCLGNVISALGDDNKKGGFVPYRDSKLTRLLQDSLGGNSHTLMIACVSPADSNLEETLNTLRYADRARKIKNKPIVNVDPQAAELHQLKQQVQQLQVLLLQAHGGTLPVALNGLAPSESLQSLMEKNQSLQEENQKLSQGLSEAAGQTAQMLERIILTEQENEKMNAKLEQLQHHAVCKLDLQKLVETVEDEELKENVEVIRNLQQVLAELQSENAATSEASAELSNSEQDSPGEAEVGQESKRASNDFSTQHALRQAQLSRELLELNKALTLKEALAKKMSENDTQLGPIQSQYQTNIKDLELEVSNLQKEKEELVLALHMAKKDINQAKLSERRRKRLQELEAQMTELKKKLNEQSKLLKLKESTERTVSKLNQEIREMKQQRVQLMRQMKEDTEKFRQWKQQKDKEVIQLKEKDRKRQYELLKLERDFQKQANVLRRKTEEAAAANKRLKDALQKQKEVADKRKETQNRGMEGIAARVKSWLANEVEVLVSTEEARRHLADLLEDRKILAKELLQLKEKKDAGENPPPKLRRRTYCLADLQAPYTDLSVSKQIESLQTEMELRSAQIADLQQKLLDADNGDRAKQRWDSIATILEAKCALKYLLGELVSSKVQESKLQSNLEQSQASCSDVQKMLMEERNHTAELEAEFQNQILVQEQQHQEKVLYLLSQFQQKEAAEKRLEDSLNEQEKQLQERLRFQEEELENDTLKQKLLLLQIASGQKLRHIQQRPPESPDSSFDYVPPKPKNRRQTTAKPRARSPEVDVEELLSDSGEGEDSDWLPGKAGRGTRKTLTGVLQDLTEQEVLLKIPSTATSLLGRDEESRENQNPFGKKKKRMLSSNISFFSGCTPIKEEFN</sequence>
<dbReference type="InterPro" id="IPR027640">
    <property type="entry name" value="Kinesin-like_fam"/>
</dbReference>
<dbReference type="GO" id="GO:0051536">
    <property type="term" value="F:iron-sulfur cluster binding"/>
    <property type="evidence" value="ECO:0007669"/>
    <property type="project" value="UniProtKB-KW"/>
</dbReference>
<keyword evidence="7 17" id="KW-0547">Nucleotide-binding</keyword>
<dbReference type="GO" id="GO:0005829">
    <property type="term" value="C:cytosol"/>
    <property type="evidence" value="ECO:0007669"/>
    <property type="project" value="UniProtKB-ARBA"/>
</dbReference>
<evidence type="ECO:0000256" key="15">
    <source>
        <dbReference type="ARBA" id="ARBA00023242"/>
    </source>
</evidence>
<comment type="cofactor">
    <cofactor evidence="1">
        <name>[4Fe-4S] cluster</name>
        <dbReference type="ChEBI" id="CHEBI:49883"/>
    </cofactor>
</comment>
<feature type="region of interest" description="Disordered" evidence="19">
    <location>
        <begin position="996"/>
        <end position="1060"/>
    </location>
</feature>
<proteinExistence type="inferred from homology"/>
<evidence type="ECO:0000313" key="22">
    <source>
        <dbReference type="Proteomes" id="UP000694410"/>
    </source>
</evidence>
<keyword evidence="8 17" id="KW-0067">ATP-binding</keyword>
<dbReference type="Ensembl" id="ENSCCET00000017843.1">
    <property type="protein sequence ID" value="ENSCCEP00000011394.1"/>
    <property type="gene ID" value="ENSCCEG00000011159.1"/>
</dbReference>
<reference evidence="21" key="1">
    <citation type="submission" date="2025-08" db="UniProtKB">
        <authorList>
            <consortium name="Ensembl"/>
        </authorList>
    </citation>
    <scope>IDENTIFICATION</scope>
</reference>
<evidence type="ECO:0000256" key="1">
    <source>
        <dbReference type="ARBA" id="ARBA00001966"/>
    </source>
</evidence>
<feature type="coiled-coil region" evidence="18">
    <location>
        <begin position="561"/>
        <end position="667"/>
    </location>
</feature>
<dbReference type="SMART" id="SM00129">
    <property type="entry name" value="KISc"/>
    <property type="match status" value="1"/>
</dbReference>
<dbReference type="Gene3D" id="3.40.850.10">
    <property type="entry name" value="Kinesin motor domain"/>
    <property type="match status" value="1"/>
</dbReference>
<dbReference type="InterPro" id="IPR001752">
    <property type="entry name" value="Kinesin_motor_dom"/>
</dbReference>
<name>A0A8C0ZCV3_CYACU</name>
<dbReference type="GO" id="GO:0051231">
    <property type="term" value="P:spindle elongation"/>
    <property type="evidence" value="ECO:0007669"/>
    <property type="project" value="TreeGrafter"/>
</dbReference>
<keyword evidence="11 18" id="KW-0175">Coiled coil</keyword>
<dbReference type="GO" id="GO:0003677">
    <property type="term" value="F:DNA binding"/>
    <property type="evidence" value="ECO:0007669"/>
    <property type="project" value="UniProtKB-KW"/>
</dbReference>
<keyword evidence="22" id="KW-1185">Reference proteome</keyword>
<evidence type="ECO:0000259" key="20">
    <source>
        <dbReference type="PROSITE" id="PS50067"/>
    </source>
</evidence>
<dbReference type="Pfam" id="PF25764">
    <property type="entry name" value="KIF21A_4th"/>
    <property type="match status" value="1"/>
</dbReference>
<dbReference type="FunFam" id="3.40.850.10:FF:000038">
    <property type="entry name" value="chromosome-associated kinesin KIF4A"/>
    <property type="match status" value="1"/>
</dbReference>
<keyword evidence="14" id="KW-0206">Cytoskeleton</keyword>
<comment type="subcellular location">
    <subcellularLocation>
        <location evidence="3">Cytoplasm</location>
        <location evidence="3">Cytoskeleton</location>
    </subcellularLocation>
    <subcellularLocation>
        <location evidence="2">Nucleus</location>
    </subcellularLocation>
</comment>
<organism evidence="21 22">
    <name type="scientific">Cyanistes caeruleus</name>
    <name type="common">Eurasian blue tit</name>
    <name type="synonym">Parus caeruleus</name>
    <dbReference type="NCBI Taxonomy" id="156563"/>
    <lineage>
        <taxon>Eukaryota</taxon>
        <taxon>Metazoa</taxon>
        <taxon>Chordata</taxon>
        <taxon>Craniata</taxon>
        <taxon>Vertebrata</taxon>
        <taxon>Euteleostomi</taxon>
        <taxon>Archelosauria</taxon>
        <taxon>Archosauria</taxon>
        <taxon>Dinosauria</taxon>
        <taxon>Saurischia</taxon>
        <taxon>Theropoda</taxon>
        <taxon>Coelurosauria</taxon>
        <taxon>Aves</taxon>
        <taxon>Neognathae</taxon>
        <taxon>Neoaves</taxon>
        <taxon>Telluraves</taxon>
        <taxon>Australaves</taxon>
        <taxon>Passeriformes</taxon>
        <taxon>Paridae</taxon>
        <taxon>Cyanistes</taxon>
    </lineage>
</organism>
<feature type="compositionally biased region" description="Acidic residues" evidence="19">
    <location>
        <begin position="1034"/>
        <end position="1050"/>
    </location>
</feature>
<dbReference type="GO" id="GO:0005634">
    <property type="term" value="C:nucleus"/>
    <property type="evidence" value="ECO:0007669"/>
    <property type="project" value="UniProtKB-SubCell"/>
</dbReference>
<feature type="region of interest" description="Disordered" evidence="19">
    <location>
        <begin position="1085"/>
        <end position="1107"/>
    </location>
</feature>
<keyword evidence="15" id="KW-0539">Nucleus</keyword>
<evidence type="ECO:0000256" key="6">
    <source>
        <dbReference type="ARBA" id="ARBA00022723"/>
    </source>
</evidence>
<dbReference type="SUPFAM" id="SSF52540">
    <property type="entry name" value="P-loop containing nucleoside triphosphate hydrolases"/>
    <property type="match status" value="1"/>
</dbReference>
<feature type="compositionally biased region" description="Basic residues" evidence="19">
    <location>
        <begin position="1017"/>
        <end position="1029"/>
    </location>
</feature>
<keyword evidence="10" id="KW-0411">Iron-sulfur</keyword>